<reference evidence="1 2" key="1">
    <citation type="submission" date="2022-05" db="EMBL/GenBank/DDBJ databases">
        <authorList>
            <consortium name="Genoscope - CEA"/>
            <person name="William W."/>
        </authorList>
    </citation>
    <scope>NUCLEOTIDE SEQUENCE [LARGE SCALE GENOMIC DNA]</scope>
</reference>
<evidence type="ECO:0000313" key="1">
    <source>
        <dbReference type="EMBL" id="CAH3146252.1"/>
    </source>
</evidence>
<proteinExistence type="predicted"/>
<comment type="caution">
    <text evidence="1">The sequence shown here is derived from an EMBL/GenBank/DDBJ whole genome shotgun (WGS) entry which is preliminary data.</text>
</comment>
<organism evidence="1 2">
    <name type="scientific">Porites lobata</name>
    <dbReference type="NCBI Taxonomy" id="104759"/>
    <lineage>
        <taxon>Eukaryota</taxon>
        <taxon>Metazoa</taxon>
        <taxon>Cnidaria</taxon>
        <taxon>Anthozoa</taxon>
        <taxon>Hexacorallia</taxon>
        <taxon>Scleractinia</taxon>
        <taxon>Fungiina</taxon>
        <taxon>Poritidae</taxon>
        <taxon>Porites</taxon>
    </lineage>
</organism>
<evidence type="ECO:0000313" key="2">
    <source>
        <dbReference type="Proteomes" id="UP001159405"/>
    </source>
</evidence>
<accession>A0ABN8PMG2</accession>
<dbReference type="EMBL" id="CALNXK010000078">
    <property type="protein sequence ID" value="CAH3146252.1"/>
    <property type="molecule type" value="Genomic_DNA"/>
</dbReference>
<dbReference type="Proteomes" id="UP001159405">
    <property type="component" value="Unassembled WGS sequence"/>
</dbReference>
<protein>
    <submittedName>
        <fullName evidence="1">Uncharacterized protein</fullName>
    </submittedName>
</protein>
<name>A0ABN8PMG2_9CNID</name>
<keyword evidence="2" id="KW-1185">Reference proteome</keyword>
<gene>
    <name evidence="1" type="ORF">PLOB_00044951</name>
</gene>
<sequence length="318" mass="35239">MEGTLAPVYDCFDNIEIHYAERAMLEAKLVKEVDEMSVPELLKSSKENVDKLLSHDDSTSDAPVVQTSVVQISSPPVHQPVETGTSPVMQLPITTVENKVHNTTSTSNLTTVPATSYTTPKVPLTHPRTVTTVTDSISTPVACYKLPSNPDQISTPAKQNSPWRGWTVLYQALLNPEQISTPATQNSPWRGSTAPNQVPSDLKQISTLVSQTFSWRGWTVPNQAVSPRPSLPGTSLQPHPRWGLKRDFPGPPPDACIDQLHEYGVTSRPQLTAHHHCSFSAMERSLPKFDLGKFDGSPLDWPWWIGRFKKRLCMISPF</sequence>